<reference evidence="4 5" key="1">
    <citation type="journal article" date="2016" name="Nat. Commun.">
        <title>Thousands of microbial genomes shed light on interconnected biogeochemical processes in an aquifer system.</title>
        <authorList>
            <person name="Anantharaman K."/>
            <person name="Brown C.T."/>
            <person name="Hug L.A."/>
            <person name="Sharon I."/>
            <person name="Castelle C.J."/>
            <person name="Probst A.J."/>
            <person name="Thomas B.C."/>
            <person name="Singh A."/>
            <person name="Wilkins M.J."/>
            <person name="Karaoz U."/>
            <person name="Brodie E.L."/>
            <person name="Williams K.H."/>
            <person name="Hubbard S.S."/>
            <person name="Banfield J.F."/>
        </authorList>
    </citation>
    <scope>NUCLEOTIDE SEQUENCE [LARGE SCALE GENOMIC DNA]</scope>
</reference>
<dbReference type="PANTHER" id="PTHR21064:SF6">
    <property type="entry name" value="AMINOGLYCOSIDE PHOSPHOTRANSFERASE DOMAIN-CONTAINING PROTEIN"/>
    <property type="match status" value="1"/>
</dbReference>
<comment type="similarity">
    <text evidence="1">Belongs to the pseudomonas-type ThrB family.</text>
</comment>
<dbReference type="Proteomes" id="UP000177167">
    <property type="component" value="Unassembled WGS sequence"/>
</dbReference>
<evidence type="ECO:0000259" key="3">
    <source>
        <dbReference type="Pfam" id="PF01636"/>
    </source>
</evidence>
<dbReference type="InterPro" id="IPR050249">
    <property type="entry name" value="Pseudomonas-type_ThrB"/>
</dbReference>
<dbReference type="EMBL" id="MGJP01000049">
    <property type="protein sequence ID" value="OGN08954.1"/>
    <property type="molecule type" value="Genomic_DNA"/>
</dbReference>
<sequence>MSFVCFMPKLNNLNFVKNPTNVRVLLNARADAIFGQKAEIQWVSISVLQAYRDNRSYNITLRYDISAKTTDQKTLLKSLAATSSWPVSNKYGYQVGNFIFNNLRRKTAEVKIPRYCGYIAKYNLVLRDYLLGAQLLKIITRSRSISMPHIKSLMKWLANFQKIKPTTAIKKSINLNNLESNLKILKKRKAPEIELLDKEYAKIREQIINWSKKYNKTLVHGDFNPANILVDKNTLAVIDFEGVHRGDRLMDVANLCSYLSILLNKSGADNRKISTIEKGLISSYEKATQRLNAKETERFLVYKKYFTLVFRAYELVWS</sequence>
<feature type="domain" description="Aminoglycoside phosphotransferase" evidence="3">
    <location>
        <begin position="148"/>
        <end position="259"/>
    </location>
</feature>
<accession>A0A1F8F723</accession>
<dbReference type="InterPro" id="IPR011009">
    <property type="entry name" value="Kinase-like_dom_sf"/>
</dbReference>
<dbReference type="Pfam" id="PF01636">
    <property type="entry name" value="APH"/>
    <property type="match status" value="1"/>
</dbReference>
<gene>
    <name evidence="4" type="ORF">A3J46_05685</name>
</gene>
<dbReference type="Gene3D" id="3.90.1200.10">
    <property type="match status" value="1"/>
</dbReference>
<evidence type="ECO:0000313" key="4">
    <source>
        <dbReference type="EMBL" id="OGN08954.1"/>
    </source>
</evidence>
<keyword evidence="2" id="KW-0175">Coiled coil</keyword>
<dbReference type="AlphaFoldDB" id="A0A1F8F723"/>
<proteinExistence type="inferred from homology"/>
<comment type="caution">
    <text evidence="4">The sequence shown here is derived from an EMBL/GenBank/DDBJ whole genome shotgun (WGS) entry which is preliminary data.</text>
</comment>
<dbReference type="SUPFAM" id="SSF56112">
    <property type="entry name" value="Protein kinase-like (PK-like)"/>
    <property type="match status" value="1"/>
</dbReference>
<organism evidence="4 5">
    <name type="scientific">Candidatus Yanofskybacteria bacterium RIFCSPHIGHO2_02_FULL_41_11</name>
    <dbReference type="NCBI Taxonomy" id="1802675"/>
    <lineage>
        <taxon>Bacteria</taxon>
        <taxon>Candidatus Yanofskyibacteriota</taxon>
    </lineage>
</organism>
<name>A0A1F8F723_9BACT</name>
<dbReference type="InterPro" id="IPR002575">
    <property type="entry name" value="Aminoglycoside_PTrfase"/>
</dbReference>
<dbReference type="GO" id="GO:0019202">
    <property type="term" value="F:amino acid kinase activity"/>
    <property type="evidence" value="ECO:0007669"/>
    <property type="project" value="TreeGrafter"/>
</dbReference>
<feature type="coiled-coil region" evidence="2">
    <location>
        <begin position="168"/>
        <end position="213"/>
    </location>
</feature>
<dbReference type="PANTHER" id="PTHR21064">
    <property type="entry name" value="AMINOGLYCOSIDE PHOSPHOTRANSFERASE DOMAIN-CONTAINING PROTEIN-RELATED"/>
    <property type="match status" value="1"/>
</dbReference>
<evidence type="ECO:0000256" key="1">
    <source>
        <dbReference type="ARBA" id="ARBA00038240"/>
    </source>
</evidence>
<evidence type="ECO:0000256" key="2">
    <source>
        <dbReference type="SAM" id="Coils"/>
    </source>
</evidence>
<evidence type="ECO:0000313" key="5">
    <source>
        <dbReference type="Proteomes" id="UP000177167"/>
    </source>
</evidence>
<protein>
    <recommendedName>
        <fullName evidence="3">Aminoglycoside phosphotransferase domain-containing protein</fullName>
    </recommendedName>
</protein>